<dbReference type="InterPro" id="IPR020846">
    <property type="entry name" value="MFS_dom"/>
</dbReference>
<feature type="transmembrane region" description="Helical" evidence="6">
    <location>
        <begin position="494"/>
        <end position="517"/>
    </location>
</feature>
<feature type="transmembrane region" description="Helical" evidence="6">
    <location>
        <begin position="239"/>
        <end position="261"/>
    </location>
</feature>
<feature type="transmembrane region" description="Helical" evidence="6">
    <location>
        <begin position="53"/>
        <end position="73"/>
    </location>
</feature>
<dbReference type="GO" id="GO:0016020">
    <property type="term" value="C:membrane"/>
    <property type="evidence" value="ECO:0007669"/>
    <property type="project" value="UniProtKB-SubCell"/>
</dbReference>
<dbReference type="InterPro" id="IPR036259">
    <property type="entry name" value="MFS_trans_sf"/>
</dbReference>
<feature type="transmembrane region" description="Helical" evidence="6">
    <location>
        <begin position="376"/>
        <end position="397"/>
    </location>
</feature>
<keyword evidence="9" id="KW-1185">Reference proteome</keyword>
<feature type="transmembrane region" description="Helical" evidence="6">
    <location>
        <begin position="437"/>
        <end position="455"/>
    </location>
</feature>
<sequence>SKIISSVRGTDSRIILITTTLQVPILLTALIMTNFDDILMQTGKFGWFQIRTYLVICIMSLVAAMMAFVQVFIAGTNDHWCKVAQWEEEGCSQWNMTEVECSELKRSLSQPEFDTDDKRDSRCLTYNFTGIDIETAYANRDDLMDLEIIKCDDGWNFDTSLFPSTITEDWELVCDKAFIPNVLQSVYLGGFLLGCIIYGVMADKFGRYYTFLISNVSAGVFGLLCTLSSNYIIFGLLRFLVGASAYGTILVGFVLGTELVVPEMRVYVGVALWYFFATGYFVLSGVARYLANWRAILAVFALPYLICLPSFLMITESPRWLLTKNRYHDAERIIYKIAQVNGKPKPQNILSQLTEAKEENNVKQASLLDVIRCPTLLFYLINLWFNWFVQSFLYYGLSLGTSDLGVNAYVAFCISGAVEIPAYVSSIYSMRRFGRKLSTAVLMIMAGTSCFLTILTPNGPARVTVAMVGKFAISASFANVYVLTAEIFPTPLRALSIGACSVAARIGGIVAPLTLVLDRVWEPLPLVLFATSSVLAGVLVFLLPETKGKAMPDTIEDSLNLRNSSYKEVANNEDNNENGSSKPTDI</sequence>
<reference evidence="8 9" key="1">
    <citation type="journal article" date="2017" name="PLoS Biol.">
        <title>The sea cucumber genome provides insights into morphological evolution and visceral regeneration.</title>
        <authorList>
            <person name="Zhang X."/>
            <person name="Sun L."/>
            <person name="Yuan J."/>
            <person name="Sun Y."/>
            <person name="Gao Y."/>
            <person name="Zhang L."/>
            <person name="Li S."/>
            <person name="Dai H."/>
            <person name="Hamel J.F."/>
            <person name="Liu C."/>
            <person name="Yu Y."/>
            <person name="Liu S."/>
            <person name="Lin W."/>
            <person name="Guo K."/>
            <person name="Jin S."/>
            <person name="Xu P."/>
            <person name="Storey K.B."/>
            <person name="Huan P."/>
            <person name="Zhang T."/>
            <person name="Zhou Y."/>
            <person name="Zhang J."/>
            <person name="Lin C."/>
            <person name="Li X."/>
            <person name="Xing L."/>
            <person name="Huo D."/>
            <person name="Sun M."/>
            <person name="Wang L."/>
            <person name="Mercier A."/>
            <person name="Li F."/>
            <person name="Yang H."/>
            <person name="Xiang J."/>
        </authorList>
    </citation>
    <scope>NUCLEOTIDE SEQUENCE [LARGE SCALE GENOMIC DNA]</scope>
    <source>
        <strain evidence="8">Shaxun</strain>
        <tissue evidence="8">Muscle</tissue>
    </source>
</reference>
<feature type="transmembrane region" description="Helical" evidence="6">
    <location>
        <begin position="409"/>
        <end position="430"/>
    </location>
</feature>
<keyword evidence="3 6" id="KW-1133">Transmembrane helix</keyword>
<dbReference type="STRING" id="307972.A0A2G8L9Q1"/>
<name>A0A2G8L9Q1_STIJA</name>
<evidence type="ECO:0000256" key="6">
    <source>
        <dbReference type="SAM" id="Phobius"/>
    </source>
</evidence>
<evidence type="ECO:0000256" key="5">
    <source>
        <dbReference type="SAM" id="MobiDB-lite"/>
    </source>
</evidence>
<feature type="transmembrane region" description="Helical" evidence="6">
    <location>
        <begin position="523"/>
        <end position="543"/>
    </location>
</feature>
<protein>
    <submittedName>
        <fullName evidence="8">Putative organic cation transporter protein-like</fullName>
    </submittedName>
</protein>
<feature type="transmembrane region" description="Helical" evidence="6">
    <location>
        <begin position="208"/>
        <end position="233"/>
    </location>
</feature>
<evidence type="ECO:0000259" key="7">
    <source>
        <dbReference type="PROSITE" id="PS50850"/>
    </source>
</evidence>
<keyword evidence="4 6" id="KW-0472">Membrane</keyword>
<dbReference type="AlphaFoldDB" id="A0A2G8L9Q1"/>
<feature type="compositionally biased region" description="Polar residues" evidence="5">
    <location>
        <begin position="577"/>
        <end position="586"/>
    </location>
</feature>
<keyword evidence="2 6" id="KW-0812">Transmembrane</keyword>
<organism evidence="8 9">
    <name type="scientific">Stichopus japonicus</name>
    <name type="common">Sea cucumber</name>
    <dbReference type="NCBI Taxonomy" id="307972"/>
    <lineage>
        <taxon>Eukaryota</taxon>
        <taxon>Metazoa</taxon>
        <taxon>Echinodermata</taxon>
        <taxon>Eleutherozoa</taxon>
        <taxon>Echinozoa</taxon>
        <taxon>Holothuroidea</taxon>
        <taxon>Aspidochirotacea</taxon>
        <taxon>Aspidochirotida</taxon>
        <taxon>Stichopodidae</taxon>
        <taxon>Apostichopus</taxon>
    </lineage>
</organism>
<comment type="subcellular location">
    <subcellularLocation>
        <location evidence="1">Membrane</location>
        <topology evidence="1">Multi-pass membrane protein</topology>
    </subcellularLocation>
</comment>
<dbReference type="PANTHER" id="PTHR24064">
    <property type="entry name" value="SOLUTE CARRIER FAMILY 22 MEMBER"/>
    <property type="match status" value="1"/>
</dbReference>
<dbReference type="Gene3D" id="1.20.1250.20">
    <property type="entry name" value="MFS general substrate transporter like domains"/>
    <property type="match status" value="1"/>
</dbReference>
<evidence type="ECO:0000256" key="4">
    <source>
        <dbReference type="ARBA" id="ARBA00023136"/>
    </source>
</evidence>
<dbReference type="EMBL" id="MRZV01000158">
    <property type="protein sequence ID" value="PIK56981.1"/>
    <property type="molecule type" value="Genomic_DNA"/>
</dbReference>
<feature type="region of interest" description="Disordered" evidence="5">
    <location>
        <begin position="566"/>
        <end position="586"/>
    </location>
</feature>
<evidence type="ECO:0000256" key="1">
    <source>
        <dbReference type="ARBA" id="ARBA00004141"/>
    </source>
</evidence>
<evidence type="ECO:0000313" key="8">
    <source>
        <dbReference type="EMBL" id="PIK56981.1"/>
    </source>
</evidence>
<feature type="transmembrane region" description="Helical" evidence="6">
    <location>
        <begin position="461"/>
        <end position="482"/>
    </location>
</feature>
<gene>
    <name evidence="8" type="ORF">BSL78_06122</name>
</gene>
<dbReference type="PROSITE" id="PS50850">
    <property type="entry name" value="MFS"/>
    <property type="match status" value="1"/>
</dbReference>
<feature type="domain" description="Major facilitator superfamily (MFS) profile" evidence="7">
    <location>
        <begin position="131"/>
        <end position="548"/>
    </location>
</feature>
<dbReference type="Proteomes" id="UP000230750">
    <property type="component" value="Unassembled WGS sequence"/>
</dbReference>
<dbReference type="Pfam" id="PF00083">
    <property type="entry name" value="Sugar_tr"/>
    <property type="match status" value="1"/>
</dbReference>
<feature type="transmembrane region" description="Helical" evidence="6">
    <location>
        <begin position="266"/>
        <end position="287"/>
    </location>
</feature>
<dbReference type="GO" id="GO:0022857">
    <property type="term" value="F:transmembrane transporter activity"/>
    <property type="evidence" value="ECO:0007669"/>
    <property type="project" value="InterPro"/>
</dbReference>
<evidence type="ECO:0000256" key="2">
    <source>
        <dbReference type="ARBA" id="ARBA00022692"/>
    </source>
</evidence>
<dbReference type="InterPro" id="IPR005828">
    <property type="entry name" value="MFS_sugar_transport-like"/>
</dbReference>
<evidence type="ECO:0000256" key="3">
    <source>
        <dbReference type="ARBA" id="ARBA00022989"/>
    </source>
</evidence>
<accession>A0A2G8L9Q1</accession>
<dbReference type="SUPFAM" id="SSF103473">
    <property type="entry name" value="MFS general substrate transporter"/>
    <property type="match status" value="1"/>
</dbReference>
<feature type="transmembrane region" description="Helical" evidence="6">
    <location>
        <begin position="14"/>
        <end position="32"/>
    </location>
</feature>
<feature type="transmembrane region" description="Helical" evidence="6">
    <location>
        <begin position="182"/>
        <end position="201"/>
    </location>
</feature>
<feature type="transmembrane region" description="Helical" evidence="6">
    <location>
        <begin position="293"/>
        <end position="314"/>
    </location>
</feature>
<evidence type="ECO:0000313" key="9">
    <source>
        <dbReference type="Proteomes" id="UP000230750"/>
    </source>
</evidence>
<proteinExistence type="predicted"/>
<feature type="non-terminal residue" evidence="8">
    <location>
        <position position="1"/>
    </location>
</feature>
<dbReference type="CDD" id="cd17317">
    <property type="entry name" value="MFS_SLC22"/>
    <property type="match status" value="1"/>
</dbReference>
<dbReference type="OrthoDB" id="2544694at2759"/>
<comment type="caution">
    <text evidence="8">The sequence shown here is derived from an EMBL/GenBank/DDBJ whole genome shotgun (WGS) entry which is preliminary data.</text>
</comment>